<feature type="compositionally biased region" description="Basic and acidic residues" evidence="2">
    <location>
        <begin position="144"/>
        <end position="153"/>
    </location>
</feature>
<proteinExistence type="predicted"/>
<feature type="compositionally biased region" description="Basic and acidic residues" evidence="2">
    <location>
        <begin position="59"/>
        <end position="78"/>
    </location>
</feature>
<keyword evidence="3" id="KW-1133">Transmembrane helix</keyword>
<dbReference type="Proteomes" id="UP000231542">
    <property type="component" value="Unassembled WGS sequence"/>
</dbReference>
<feature type="region of interest" description="Disordered" evidence="2">
    <location>
        <begin position="59"/>
        <end position="97"/>
    </location>
</feature>
<feature type="region of interest" description="Disordered" evidence="2">
    <location>
        <begin position="1"/>
        <end position="39"/>
    </location>
</feature>
<dbReference type="AlphaFoldDB" id="A0A2H0YU48"/>
<protein>
    <recommendedName>
        <fullName evidence="6">Fimbrial assembly protein</fullName>
    </recommendedName>
</protein>
<keyword evidence="1" id="KW-0175">Coiled coil</keyword>
<dbReference type="InterPro" id="IPR052534">
    <property type="entry name" value="Extracell_DNA_Util/SecSys_Comp"/>
</dbReference>
<feature type="region of interest" description="Disordered" evidence="2">
    <location>
        <begin position="139"/>
        <end position="173"/>
    </location>
</feature>
<feature type="coiled-coil region" evidence="1">
    <location>
        <begin position="233"/>
        <end position="270"/>
    </location>
</feature>
<organism evidence="4 5">
    <name type="scientific">Candidatus Kerfeldbacteria bacterium CG08_land_8_20_14_0_20_40_16</name>
    <dbReference type="NCBI Taxonomy" id="2014244"/>
    <lineage>
        <taxon>Bacteria</taxon>
        <taxon>Candidatus Kerfeldiibacteriota</taxon>
    </lineage>
</organism>
<reference evidence="4 5" key="1">
    <citation type="submission" date="2017-09" db="EMBL/GenBank/DDBJ databases">
        <title>Depth-based differentiation of microbial function through sediment-hosted aquifers and enrichment of novel symbionts in the deep terrestrial subsurface.</title>
        <authorList>
            <person name="Probst A.J."/>
            <person name="Ladd B."/>
            <person name="Jarett J.K."/>
            <person name="Geller-Mcgrath D.E."/>
            <person name="Sieber C.M."/>
            <person name="Emerson J.B."/>
            <person name="Anantharaman K."/>
            <person name="Thomas B.C."/>
            <person name="Malmstrom R."/>
            <person name="Stieglmeier M."/>
            <person name="Klingl A."/>
            <person name="Woyke T."/>
            <person name="Ryan C.M."/>
            <person name="Banfield J.F."/>
        </authorList>
    </citation>
    <scope>NUCLEOTIDE SEQUENCE [LARGE SCALE GENOMIC DNA]</scope>
    <source>
        <strain evidence="4">CG08_land_8_20_14_0_20_40_16</strain>
    </source>
</reference>
<feature type="compositionally biased region" description="Basic and acidic residues" evidence="2">
    <location>
        <begin position="1"/>
        <end position="24"/>
    </location>
</feature>
<evidence type="ECO:0008006" key="6">
    <source>
        <dbReference type="Google" id="ProtNLM"/>
    </source>
</evidence>
<sequence length="371" mass="42399">MPDINLLRDKKSISERSEKKKAGSDIEFTAPSKEKDEVKKRIGGGGVMEFFRSLFSKKEKTDSTKEMQKKKIIRESTERKRKKIVPPPSFPAVNTFEKEKKPSMLDRLFHPPVRTNIIKEEEKETEIPKRQSAEELISRGTAVKKVESSEKYEAPQTTPTPLERKENLGGKTVPREERMETLDVNLIPDEILAGLQPKRKLRQLGLTIGIVVILVGLSYGYMLYRQSNIQGKIEETIEKISSVEQKIAKYNDLKENISSLKKKIDSINQILDNHIYWSQFLTYLERYTLPDVYYTNLAGSTNGKVTLTARAIDPKTLADQYIVFQNAEDFIDSVVIESAVSEKKEGAEEVVNFSISLTIKPEIFYKNDNSQ</sequence>
<gene>
    <name evidence="4" type="ORF">COT24_05710</name>
</gene>
<dbReference type="PANTHER" id="PTHR40278">
    <property type="entry name" value="DNA UTILIZATION PROTEIN HOFN"/>
    <property type="match status" value="1"/>
</dbReference>
<accession>A0A2H0YU48</accession>
<name>A0A2H0YU48_9BACT</name>
<evidence type="ECO:0000256" key="2">
    <source>
        <dbReference type="SAM" id="MobiDB-lite"/>
    </source>
</evidence>
<dbReference type="PANTHER" id="PTHR40278:SF1">
    <property type="entry name" value="DNA UTILIZATION PROTEIN HOFN"/>
    <property type="match status" value="1"/>
</dbReference>
<dbReference type="EMBL" id="PEXU01000062">
    <property type="protein sequence ID" value="PIS42024.1"/>
    <property type="molecule type" value="Genomic_DNA"/>
</dbReference>
<keyword evidence="3" id="KW-0472">Membrane</keyword>
<evidence type="ECO:0000313" key="4">
    <source>
        <dbReference type="EMBL" id="PIS42024.1"/>
    </source>
</evidence>
<feature type="transmembrane region" description="Helical" evidence="3">
    <location>
        <begin position="204"/>
        <end position="224"/>
    </location>
</feature>
<evidence type="ECO:0000256" key="1">
    <source>
        <dbReference type="SAM" id="Coils"/>
    </source>
</evidence>
<comment type="caution">
    <text evidence="4">The sequence shown here is derived from an EMBL/GenBank/DDBJ whole genome shotgun (WGS) entry which is preliminary data.</text>
</comment>
<keyword evidence="3" id="KW-0812">Transmembrane</keyword>
<feature type="compositionally biased region" description="Basic and acidic residues" evidence="2">
    <location>
        <begin position="162"/>
        <end position="173"/>
    </location>
</feature>
<evidence type="ECO:0000256" key="3">
    <source>
        <dbReference type="SAM" id="Phobius"/>
    </source>
</evidence>
<evidence type="ECO:0000313" key="5">
    <source>
        <dbReference type="Proteomes" id="UP000231542"/>
    </source>
</evidence>